<proteinExistence type="predicted"/>
<gene>
    <name evidence="1" type="ORF">FP2_28300</name>
</gene>
<accession>D4K1G1</accession>
<dbReference type="STRING" id="718252.FP2_28300"/>
<dbReference type="Gene3D" id="3.10.450.620">
    <property type="entry name" value="JHP933, nucleotidyltransferase-like core domain"/>
    <property type="match status" value="1"/>
</dbReference>
<protein>
    <recommendedName>
        <fullName evidence="3">Nucleotidyl transferase AbiEii toxin, Type IV TA system</fullName>
    </recommendedName>
</protein>
<sequence>MMQFDRMTLGKKARELGFVRDTFEKVCRLADVLDFIQKDVLLSNALALKGGTAINLTIFNLPRLSVDIDMDFSENVPREEMLAIRKQITERISKYMAAAGYHLSQKSKTYHALDSFVYEYQNAGGMKDNLKIEINYMLRCHVLAPVRRTVNLPWLEQELTALSVDPLEIYGSKIVALLNRAAPRDLYDIHTMMEYGLFDESQEPMLKKCVMFYSTIGSDNVPDRFHFEQIASVSQQRVKTDLIPVLRRGTWFDAQQAHEQVIAYLEKLLIPDERELSFWTSFGQQEYRPELLFQDADILSRIGQHPMALWKCSDRQNKPGAERD</sequence>
<dbReference type="PATRIC" id="fig|718252.3.peg.1015"/>
<reference evidence="1 2" key="1">
    <citation type="submission" date="2010-03" db="EMBL/GenBank/DDBJ databases">
        <title>The genome sequence of Faecalibacterium prausnitzii L2/6.</title>
        <authorList>
            <consortium name="metaHIT consortium -- http://www.metahit.eu/"/>
            <person name="Pajon A."/>
            <person name="Turner K."/>
            <person name="Parkhill J."/>
            <person name="Duncan S."/>
            <person name="Flint H."/>
        </authorList>
    </citation>
    <scope>NUCLEOTIDE SEQUENCE [LARGE SCALE GENOMIC DNA]</scope>
    <source>
        <strain evidence="2">L2-6</strain>
    </source>
</reference>
<evidence type="ECO:0000313" key="1">
    <source>
        <dbReference type="EMBL" id="CBL00110.1"/>
    </source>
</evidence>
<name>D4K1G1_9FIRM</name>
<evidence type="ECO:0000313" key="2">
    <source>
        <dbReference type="Proteomes" id="UP000008804"/>
    </source>
</evidence>
<dbReference type="HOGENOM" id="CLU_058622_0_0_9"/>
<dbReference type="AlphaFoldDB" id="D4K1G1"/>
<dbReference type="Proteomes" id="UP000008804">
    <property type="component" value="Chromosome"/>
</dbReference>
<reference evidence="1 2" key="2">
    <citation type="submission" date="2010-03" db="EMBL/GenBank/DDBJ databases">
        <authorList>
            <person name="Pajon A."/>
        </authorList>
    </citation>
    <scope>NUCLEOTIDE SEQUENCE [LARGE SCALE GENOMIC DNA]</scope>
    <source>
        <strain evidence="2">L2-6</strain>
    </source>
</reference>
<dbReference type="eggNOG" id="COG2253">
    <property type="taxonomic scope" value="Bacteria"/>
</dbReference>
<dbReference type="InterPro" id="IPR014942">
    <property type="entry name" value="AbiEii"/>
</dbReference>
<dbReference type="EMBL" id="FP929045">
    <property type="protein sequence ID" value="CBL00110.1"/>
    <property type="molecule type" value="Genomic_DNA"/>
</dbReference>
<dbReference type="RefSeq" id="WP_015565726.1">
    <property type="nucleotide sequence ID" value="NC_021042.1"/>
</dbReference>
<dbReference type="Pfam" id="PF08843">
    <property type="entry name" value="AbiEii"/>
    <property type="match status" value="1"/>
</dbReference>
<dbReference type="BioCyc" id="FPRA718252:G1375-2431-MONOMER"/>
<organism evidence="1 2">
    <name type="scientific">Faecalibacterium prausnitzii L2-6</name>
    <dbReference type="NCBI Taxonomy" id="718252"/>
    <lineage>
        <taxon>Bacteria</taxon>
        <taxon>Bacillati</taxon>
        <taxon>Bacillota</taxon>
        <taxon>Clostridia</taxon>
        <taxon>Eubacteriales</taxon>
        <taxon>Oscillospiraceae</taxon>
        <taxon>Faecalibacterium</taxon>
    </lineage>
</organism>
<keyword evidence="2" id="KW-1185">Reference proteome</keyword>
<dbReference type="KEGG" id="fpr:FP2_28300"/>
<evidence type="ECO:0008006" key="3">
    <source>
        <dbReference type="Google" id="ProtNLM"/>
    </source>
</evidence>